<sequence>MKICFQFEDVLHNFGADGDVQSLTGQGKSDAGDYISLLFLSTAPIWTGTASYERCLADCSRGSNIPRHPLPLLLTVHSVTRTSGSLISGGTSCYRYGPMRVIEVNLEQRWNEGAGKMGDPRENQLHHLAHFPLAKIRRPSRGLNPVPLGWEASVLIAQPPWPLRTEEVGRWTQTRCGLLLGARGLMMSVLPSVCRICVLSGPHAALYTGLSPWTTVDRSMPLRDHTFACPSSPTASNKLRCGYTFFSSRMTLTKSNWVQSPAASLQIFAIHKYLRPGNLQQQLEIWMWPPTQKSSPTTALRCIFTTDKYACEGYFAGRTCEETRTVVAPAAGQHRPLVRVHALLQPTALTDKVELACNQPHLPSAAVSSSSSRPGFLLPADCGRGNKSMSVGNTSGGSSATVTVSPITRFHLRSRWSSLRHTPLNNTSSNARHVGNHFRMILLYWGYKLHLQDPWLLPGIGSYMLVAMHHFHCPVPHEHAVMREQQREECAKTSDRRAAVCATYAYRVSCTPDIEWIDFLGLTPYAYEERKSCKVTCIAAKRDWAAMACTLGAMTTSLSVLRASLNYEEHGKNRQERRKNPCDRESNKNTSSHVDTRPMTNVPGATVAERLACSPPTKVNRAQSPVGSLRIYACWNRAGLCRWSVSFLGDLPFSPAPSFRRRSIFASITQDLTVNSRPNLFTHSPKENHWERSFAMARWCSGILNTRLPHRRNGFDSRRGHSRIFTCENRAGRCLWSRGFSRGSPVSTALSSRRCSIPRVYTV</sequence>
<evidence type="ECO:0000256" key="1">
    <source>
        <dbReference type="SAM" id="MobiDB-lite"/>
    </source>
</evidence>
<comment type="caution">
    <text evidence="2">The sequence shown here is derived from an EMBL/GenBank/DDBJ whole genome shotgun (WGS) entry which is preliminary data.</text>
</comment>
<organism evidence="2 3">
    <name type="scientific">Dryococelus australis</name>
    <dbReference type="NCBI Taxonomy" id="614101"/>
    <lineage>
        <taxon>Eukaryota</taxon>
        <taxon>Metazoa</taxon>
        <taxon>Ecdysozoa</taxon>
        <taxon>Arthropoda</taxon>
        <taxon>Hexapoda</taxon>
        <taxon>Insecta</taxon>
        <taxon>Pterygota</taxon>
        <taxon>Neoptera</taxon>
        <taxon>Polyneoptera</taxon>
        <taxon>Phasmatodea</taxon>
        <taxon>Verophasmatodea</taxon>
        <taxon>Anareolatae</taxon>
        <taxon>Phasmatidae</taxon>
        <taxon>Eurycanthinae</taxon>
        <taxon>Dryococelus</taxon>
    </lineage>
</organism>
<feature type="compositionally biased region" description="Basic and acidic residues" evidence="1">
    <location>
        <begin position="569"/>
        <end position="587"/>
    </location>
</feature>
<dbReference type="Proteomes" id="UP001159363">
    <property type="component" value="Chromosome 14"/>
</dbReference>
<keyword evidence="3" id="KW-1185">Reference proteome</keyword>
<proteinExistence type="predicted"/>
<name>A0ABQ9G7H2_9NEOP</name>
<protein>
    <submittedName>
        <fullName evidence="2">Uncharacterized protein</fullName>
    </submittedName>
</protein>
<evidence type="ECO:0000313" key="2">
    <source>
        <dbReference type="EMBL" id="KAJ8867402.1"/>
    </source>
</evidence>
<accession>A0ABQ9G7H2</accession>
<reference evidence="2 3" key="1">
    <citation type="submission" date="2023-02" db="EMBL/GenBank/DDBJ databases">
        <title>LHISI_Scaffold_Assembly.</title>
        <authorList>
            <person name="Stuart O.P."/>
            <person name="Cleave R."/>
            <person name="Magrath M.J.L."/>
            <person name="Mikheyev A.S."/>
        </authorList>
    </citation>
    <scope>NUCLEOTIDE SEQUENCE [LARGE SCALE GENOMIC DNA]</scope>
    <source>
        <strain evidence="2">Daus_M_001</strain>
        <tissue evidence="2">Leg muscle</tissue>
    </source>
</reference>
<gene>
    <name evidence="2" type="ORF">PR048_031203</name>
</gene>
<evidence type="ECO:0000313" key="3">
    <source>
        <dbReference type="Proteomes" id="UP001159363"/>
    </source>
</evidence>
<feature type="region of interest" description="Disordered" evidence="1">
    <location>
        <begin position="569"/>
        <end position="601"/>
    </location>
</feature>
<dbReference type="EMBL" id="JARBHB010000015">
    <property type="protein sequence ID" value="KAJ8867402.1"/>
    <property type="molecule type" value="Genomic_DNA"/>
</dbReference>